<dbReference type="NCBIfam" id="TIGR00150">
    <property type="entry name" value="T6A_YjeE"/>
    <property type="match status" value="1"/>
</dbReference>
<comment type="similarity">
    <text evidence="2">Belongs to the TsaE family.</text>
</comment>
<keyword evidence="6" id="KW-0479">Metal-binding</keyword>
<dbReference type="InterPro" id="IPR003442">
    <property type="entry name" value="T6A_TsaE"/>
</dbReference>
<keyword evidence="11" id="KW-0808">Transferase</keyword>
<gene>
    <name evidence="11" type="ORF">A2557_05655</name>
</gene>
<evidence type="ECO:0000256" key="7">
    <source>
        <dbReference type="ARBA" id="ARBA00022741"/>
    </source>
</evidence>
<keyword evidence="7" id="KW-0547">Nucleotide-binding</keyword>
<dbReference type="GO" id="GO:0005524">
    <property type="term" value="F:ATP binding"/>
    <property type="evidence" value="ECO:0007669"/>
    <property type="project" value="UniProtKB-KW"/>
</dbReference>
<name>A0A1F6GPY8_9PROT</name>
<dbReference type="GO" id="GO:0046872">
    <property type="term" value="F:metal ion binding"/>
    <property type="evidence" value="ECO:0007669"/>
    <property type="project" value="UniProtKB-KW"/>
</dbReference>
<evidence type="ECO:0000256" key="8">
    <source>
        <dbReference type="ARBA" id="ARBA00022840"/>
    </source>
</evidence>
<dbReference type="AlphaFoldDB" id="A0A1F6GPY8"/>
<dbReference type="GO" id="GO:0002949">
    <property type="term" value="P:tRNA threonylcarbamoyladenosine modification"/>
    <property type="evidence" value="ECO:0007669"/>
    <property type="project" value="InterPro"/>
</dbReference>
<dbReference type="SUPFAM" id="SSF52540">
    <property type="entry name" value="P-loop containing nucleoside triphosphate hydrolases"/>
    <property type="match status" value="1"/>
</dbReference>
<reference evidence="11 12" key="1">
    <citation type="journal article" date="2016" name="Nat. Commun.">
        <title>Thousands of microbial genomes shed light on interconnected biogeochemical processes in an aquifer system.</title>
        <authorList>
            <person name="Anantharaman K."/>
            <person name="Brown C.T."/>
            <person name="Hug L.A."/>
            <person name="Sharon I."/>
            <person name="Castelle C.J."/>
            <person name="Probst A.J."/>
            <person name="Thomas B.C."/>
            <person name="Singh A."/>
            <person name="Wilkins M.J."/>
            <person name="Karaoz U."/>
            <person name="Brodie E.L."/>
            <person name="Williams K.H."/>
            <person name="Hubbard S.S."/>
            <person name="Banfield J.F."/>
        </authorList>
    </citation>
    <scope>NUCLEOTIDE SEQUENCE [LARGE SCALE GENOMIC DNA]</scope>
</reference>
<accession>A0A1F6GPY8</accession>
<evidence type="ECO:0000256" key="9">
    <source>
        <dbReference type="ARBA" id="ARBA00022842"/>
    </source>
</evidence>
<evidence type="ECO:0000256" key="6">
    <source>
        <dbReference type="ARBA" id="ARBA00022723"/>
    </source>
</evidence>
<evidence type="ECO:0000256" key="3">
    <source>
        <dbReference type="ARBA" id="ARBA00019010"/>
    </source>
</evidence>
<comment type="caution">
    <text evidence="11">The sequence shown here is derived from an EMBL/GenBank/DDBJ whole genome shotgun (WGS) entry which is preliminary data.</text>
</comment>
<evidence type="ECO:0000256" key="1">
    <source>
        <dbReference type="ARBA" id="ARBA00004496"/>
    </source>
</evidence>
<keyword evidence="5" id="KW-0819">tRNA processing</keyword>
<keyword evidence="9" id="KW-0460">Magnesium</keyword>
<organism evidence="11 12">
    <name type="scientific">Candidatus Lambdaproteobacteria bacterium RIFOXYD2_FULL_56_26</name>
    <dbReference type="NCBI Taxonomy" id="1817773"/>
    <lineage>
        <taxon>Bacteria</taxon>
        <taxon>Pseudomonadati</taxon>
        <taxon>Pseudomonadota</taxon>
        <taxon>Candidatus Lambdaproteobacteria</taxon>
    </lineage>
</organism>
<sequence length="139" mass="15332">MDVGFTQTLAYLLGLGKGLKGLKLALDGDLGAGKTYFVRALLEAMEPGLGLQVTSPSFALCNRYVGSEFEIDHFDLYRLEDPQELEETGLFESLDDPGRISLVEWAGKFKGVVPQCNFLLQIEITPTGRAYKIKEIQAN</sequence>
<dbReference type="Pfam" id="PF02367">
    <property type="entry name" value="TsaE"/>
    <property type="match status" value="1"/>
</dbReference>
<evidence type="ECO:0000313" key="12">
    <source>
        <dbReference type="Proteomes" id="UP000177583"/>
    </source>
</evidence>
<dbReference type="EMBL" id="MFNF01000048">
    <property type="protein sequence ID" value="OGH00215.1"/>
    <property type="molecule type" value="Genomic_DNA"/>
</dbReference>
<keyword evidence="8" id="KW-0067">ATP-binding</keyword>
<dbReference type="Proteomes" id="UP000177583">
    <property type="component" value="Unassembled WGS sequence"/>
</dbReference>
<dbReference type="PANTHER" id="PTHR33540">
    <property type="entry name" value="TRNA THREONYLCARBAMOYLADENOSINE BIOSYNTHESIS PROTEIN TSAE"/>
    <property type="match status" value="1"/>
</dbReference>
<dbReference type="InterPro" id="IPR027417">
    <property type="entry name" value="P-loop_NTPase"/>
</dbReference>
<proteinExistence type="inferred from homology"/>
<dbReference type="GO" id="GO:0005737">
    <property type="term" value="C:cytoplasm"/>
    <property type="evidence" value="ECO:0007669"/>
    <property type="project" value="UniProtKB-SubCell"/>
</dbReference>
<keyword evidence="4" id="KW-0963">Cytoplasm</keyword>
<evidence type="ECO:0000313" key="11">
    <source>
        <dbReference type="EMBL" id="OGH00215.1"/>
    </source>
</evidence>
<dbReference type="Gene3D" id="3.40.50.300">
    <property type="entry name" value="P-loop containing nucleotide triphosphate hydrolases"/>
    <property type="match status" value="1"/>
</dbReference>
<dbReference type="PANTHER" id="PTHR33540:SF2">
    <property type="entry name" value="TRNA THREONYLCARBAMOYLADENOSINE BIOSYNTHESIS PROTEIN TSAE"/>
    <property type="match status" value="1"/>
</dbReference>
<protein>
    <recommendedName>
        <fullName evidence="3">tRNA threonylcarbamoyladenosine biosynthesis protein TsaE</fullName>
    </recommendedName>
    <alternativeName>
        <fullName evidence="10">t(6)A37 threonylcarbamoyladenosine biosynthesis protein TsaE</fullName>
    </alternativeName>
</protein>
<evidence type="ECO:0000256" key="4">
    <source>
        <dbReference type="ARBA" id="ARBA00022490"/>
    </source>
</evidence>
<dbReference type="GO" id="GO:0016740">
    <property type="term" value="F:transferase activity"/>
    <property type="evidence" value="ECO:0007669"/>
    <property type="project" value="UniProtKB-KW"/>
</dbReference>
<evidence type="ECO:0000256" key="2">
    <source>
        <dbReference type="ARBA" id="ARBA00007599"/>
    </source>
</evidence>
<evidence type="ECO:0000256" key="10">
    <source>
        <dbReference type="ARBA" id="ARBA00032441"/>
    </source>
</evidence>
<evidence type="ECO:0000256" key="5">
    <source>
        <dbReference type="ARBA" id="ARBA00022694"/>
    </source>
</evidence>
<comment type="subcellular location">
    <subcellularLocation>
        <location evidence="1">Cytoplasm</location>
    </subcellularLocation>
</comment>